<dbReference type="InterPro" id="IPR008979">
    <property type="entry name" value="Galactose-bd-like_sf"/>
</dbReference>
<sequence length="1960" mass="215511">MLLSIFLKPFQENLALRGRSVQSSTDYNWVAANAIDGITRNTCTHTDVSDNPWWRLDLLKSYLISRVIVTNRPSCCADRLNGAEIHIGNSLENNGNNNPRCAVLNGISLGESVSVSCDMEGRYVNVFIPGTSKVLSLCEVEVYEPDNMKKAFVMMKFVSSVNATDPAVSRELLKEGTEAVEDCVQGALSSLYPPFESTAPPLLSQVFSVLESTYQHDSLRYLLDFFIPAKHLLHKLQQHACSQYLGCLFLHSGWPLCLGEKVVVQLSTLDWRLLRITDFYLQVVPFSTRCPRLALKCLAAGGRNVQEVLVQESQHPLVFTAEWLHCINKERGCKREGGGGCLDTCLVSTPDGVVRIPWEEVVYPKLLHNPSDPLHDNIDPTGMSSTSGGLRLGWVSSSGEHDSWSWDEEDDLPPDGDEAETETALERLQRSSGTHLGDGAGDYVELLEPRGGPDGGADPKQRYLEMHGICKTKTLPLCRRGKAFRIRKGKARGYGRTEPGGWAGSLVRRDSNNNGKDGVVSCRDQASSRPLPRVIDLGRERRSYPLFQHFDEGARDTLCDESGTRDSTTKERRPGVGKERDGNGGTLSWEECQRRHCPTDADDAANNKVNNLGVEDHNQILQSVCDDTTLACTLDCGNEILPLANSSKGAGNEFPPENINKQPIDGNETRSTSLSDSLLDNEPDSSSCAQSTTEHSDDIKDPKTDAIRSTSGKKHEGKAEMCVGPRGKEVKPGGLRAPRRKRKGKGGKGKVKSNGRGQQKAKVDHTASKHQTKATPPSDSTKSPKSISSQSEDTPQPSEVCNGCATATITETHAETDAKDGDPSCFTEEQSPTSVQEQPQKEMGLNSESAAELKLKSPRLRDLDFNLLQSEKLTLTGTMDRLGRALVVTESHLPEDGWNEDEMIKVLSCYYTITRPMAREKGLTVIVDSRKSSSSEMCFSALMAFKVHTVRGTAILQQFVDQQQLPREMGGDFNHSHSDWLAFRLSLEELTERCESALTLLGDALRSMDTEPLPDCIKNVAFGADKHRQLMTSILTDQRLTQLQQRGGTWLAGLANGMSGLAQKSPDCKAALAVTSDLYDGVDDALHRLVRVSNRRGCDLDALGRLAALVDKLEKIEQIQEQLEDYKHPPLSLSRLSLKQHKFKSFRESATELHSETLVLLGEVESWSELDWTGFRTVLDKLPPIREKVRDMSHCLSDCWTQLDNTQRLLSTLTEASQWCDVVSSSSPSSSSSPLSSLPPIPPSRFQDARALALDLGGGPLLDLWSQTLERYQKTLAQFKSRILQAEPRTPALSTSSLGEPEGEIEPDWCPGEGGVQSWGSLASLFRPQNCSTLKIGEEKKKEGANAGGGKFLQNLLHTAKKNPTDAPLPPKPPRKRHPSFDLQALLAPRRSAAVSKPAEPAASQSSPLSWLGRRALTDPILSAGVAAAVPGWKDSAGGGGVLIRGVEVSSKEVADHTGLTRQHVLLSRTERETGLERAGATAQSKLYLQWCRLVSTERQYVAVLKGVEENYLPLLESLDAPSALRGKTEALFCNWKSLCSFHTQLLLPAMEGALSQTLQQTDCFSKHKDQFLLYSHFIRMRLEPESPLIGQAADFFRVKLSSSLVPSPPFPQCLITPIQRLDQYCQTLEELGGLNPTSDSALSILRHAQRHGEDLRASDLITGCPIAVLDRGDLLRQGELCVCSGGRRKKTGTGEMGLTQSVGEDGLRFEVWVRQASRTRDCLTLQTSSVQEREAWTHDVAQLLWSHAMHNTELCLRESLCMGVSSKLLLDVTGAQTSELDSSFSLNDRVQSSCSDSSSVGSLKEGDSPASARDSKRNTEQTPHAQVSYAYTHTHTCDVKMSVMMMMRICVSLELFTFHLCLNHLNFKHESDSRAPALFLPPSPARTTLGNASAPPVLQLHCAAGRRRGRRLGAIVMAILQYQYPDTATKRQQPMPHHSTPLTPSLSFPPSSPNRSFHL</sequence>
<evidence type="ECO:0000313" key="7">
    <source>
        <dbReference type="Proteomes" id="UP000324632"/>
    </source>
</evidence>
<feature type="compositionally biased region" description="Polar residues" evidence="4">
    <location>
        <begin position="827"/>
        <end position="838"/>
    </location>
</feature>
<dbReference type="InterPro" id="IPR011993">
    <property type="entry name" value="PH-like_dom_sf"/>
</dbReference>
<feature type="region of interest" description="Disordered" evidence="4">
    <location>
        <begin position="646"/>
        <end position="802"/>
    </location>
</feature>
<feature type="region of interest" description="Disordered" evidence="4">
    <location>
        <begin position="1793"/>
        <end position="1825"/>
    </location>
</feature>
<dbReference type="Gene3D" id="2.60.120.260">
    <property type="entry name" value="Galactose-binding domain-like"/>
    <property type="match status" value="1"/>
</dbReference>
<organism evidence="6 7">
    <name type="scientific">Triplophysa tibetana</name>
    <dbReference type="NCBI Taxonomy" id="1572043"/>
    <lineage>
        <taxon>Eukaryota</taxon>
        <taxon>Metazoa</taxon>
        <taxon>Chordata</taxon>
        <taxon>Craniata</taxon>
        <taxon>Vertebrata</taxon>
        <taxon>Euteleostomi</taxon>
        <taxon>Actinopterygii</taxon>
        <taxon>Neopterygii</taxon>
        <taxon>Teleostei</taxon>
        <taxon>Ostariophysi</taxon>
        <taxon>Cypriniformes</taxon>
        <taxon>Nemacheilidae</taxon>
        <taxon>Triplophysa</taxon>
    </lineage>
</organism>
<evidence type="ECO:0000259" key="5">
    <source>
        <dbReference type="PROSITE" id="PS50010"/>
    </source>
</evidence>
<dbReference type="PANTHER" id="PTHR45845:SF4">
    <property type="entry name" value="PLECKSTRIN HOMOLOGY DOMAIN CONTAINING, FAMILY G (WITH RHOGEF DOMAIN) MEMBER 4"/>
    <property type="match status" value="1"/>
</dbReference>
<dbReference type="InterPro" id="IPR052231">
    <property type="entry name" value="Rho_GEF_signaling-related"/>
</dbReference>
<dbReference type="Pfam" id="PF22633">
    <property type="entry name" value="F5_F8_type_C_2"/>
    <property type="match status" value="1"/>
</dbReference>
<evidence type="ECO:0000256" key="2">
    <source>
        <dbReference type="ARBA" id="ARBA00022837"/>
    </source>
</evidence>
<dbReference type="SUPFAM" id="SSF48065">
    <property type="entry name" value="DBL homology domain (DH-domain)"/>
    <property type="match status" value="1"/>
</dbReference>
<feature type="region of interest" description="Disordered" evidence="4">
    <location>
        <begin position="1930"/>
        <end position="1960"/>
    </location>
</feature>
<keyword evidence="7" id="KW-1185">Reference proteome</keyword>
<feature type="compositionally biased region" description="Low complexity" evidence="4">
    <location>
        <begin position="1940"/>
        <end position="1950"/>
    </location>
</feature>
<proteinExistence type="predicted"/>
<dbReference type="Proteomes" id="UP000324632">
    <property type="component" value="Chromosome 3"/>
</dbReference>
<dbReference type="GO" id="GO:0046872">
    <property type="term" value="F:metal ion binding"/>
    <property type="evidence" value="ECO:0007669"/>
    <property type="project" value="UniProtKB-KW"/>
</dbReference>
<gene>
    <name evidence="6" type="ORF">E1301_Tti021784</name>
</gene>
<keyword evidence="2" id="KW-0106">Calcium</keyword>
<dbReference type="Gene3D" id="2.30.29.30">
    <property type="entry name" value="Pleckstrin-homology domain (PH domain)/Phosphotyrosine-binding domain (PTB)"/>
    <property type="match status" value="1"/>
</dbReference>
<feature type="domain" description="DH" evidence="5">
    <location>
        <begin position="1494"/>
        <end position="1632"/>
    </location>
</feature>
<dbReference type="SUPFAM" id="SSF50729">
    <property type="entry name" value="PH domain-like"/>
    <property type="match status" value="1"/>
</dbReference>
<dbReference type="Pfam" id="PF00621">
    <property type="entry name" value="RhoGEF"/>
    <property type="match status" value="1"/>
</dbReference>
<keyword evidence="3" id="KW-1015">Disulfide bond</keyword>
<feature type="compositionally biased region" description="Basic and acidic residues" evidence="4">
    <location>
        <begin position="557"/>
        <end position="582"/>
    </location>
</feature>
<dbReference type="Gene3D" id="1.20.900.10">
    <property type="entry name" value="Dbl homology (DH) domain"/>
    <property type="match status" value="1"/>
</dbReference>
<feature type="compositionally biased region" description="Basic and acidic residues" evidence="4">
    <location>
        <begin position="694"/>
        <end position="706"/>
    </location>
</feature>
<accession>A0A5A9PKW5</accession>
<feature type="region of interest" description="Disordered" evidence="4">
    <location>
        <begin position="370"/>
        <end position="460"/>
    </location>
</feature>
<dbReference type="PANTHER" id="PTHR45845">
    <property type="entry name" value="RHO GUANINE NUCLEOTIDE EXCHANGE FACTOR-RELATED"/>
    <property type="match status" value="1"/>
</dbReference>
<feature type="compositionally biased region" description="Polar residues" evidence="4">
    <location>
        <begin position="684"/>
        <end position="693"/>
    </location>
</feature>
<dbReference type="InterPro" id="IPR006585">
    <property type="entry name" value="FTP1"/>
</dbReference>
<feature type="compositionally biased region" description="Acidic residues" evidence="4">
    <location>
        <begin position="405"/>
        <end position="423"/>
    </location>
</feature>
<dbReference type="InterPro" id="IPR035899">
    <property type="entry name" value="DBL_dom_sf"/>
</dbReference>
<dbReference type="GO" id="GO:0005085">
    <property type="term" value="F:guanyl-nucleotide exchange factor activity"/>
    <property type="evidence" value="ECO:0007669"/>
    <property type="project" value="InterPro"/>
</dbReference>
<feature type="compositionally biased region" description="Low complexity" evidence="4">
    <location>
        <begin position="773"/>
        <end position="791"/>
    </location>
</feature>
<dbReference type="SMART" id="SM00325">
    <property type="entry name" value="RhoGEF"/>
    <property type="match status" value="1"/>
</dbReference>
<comment type="caution">
    <text evidence="6">The sequence shown here is derived from an EMBL/GenBank/DDBJ whole genome shotgun (WGS) entry which is preliminary data.</text>
</comment>
<feature type="compositionally biased region" description="Basic residues" evidence="4">
    <location>
        <begin position="737"/>
        <end position="753"/>
    </location>
</feature>
<feature type="region of interest" description="Disordered" evidence="4">
    <location>
        <begin position="557"/>
        <end position="589"/>
    </location>
</feature>
<keyword evidence="1" id="KW-0479">Metal-binding</keyword>
<evidence type="ECO:0000256" key="1">
    <source>
        <dbReference type="ARBA" id="ARBA00022723"/>
    </source>
</evidence>
<name>A0A5A9PKW5_9TELE</name>
<dbReference type="InterPro" id="IPR000219">
    <property type="entry name" value="DH_dom"/>
</dbReference>
<feature type="region of interest" description="Disordered" evidence="4">
    <location>
        <begin position="814"/>
        <end position="849"/>
    </location>
</feature>
<dbReference type="PROSITE" id="PS50010">
    <property type="entry name" value="DH_2"/>
    <property type="match status" value="1"/>
</dbReference>
<feature type="compositionally biased region" description="Low complexity" evidence="4">
    <location>
        <begin position="1793"/>
        <end position="1803"/>
    </location>
</feature>
<dbReference type="EMBL" id="SOYY01000003">
    <property type="protein sequence ID" value="KAA0722780.1"/>
    <property type="molecule type" value="Genomic_DNA"/>
</dbReference>
<dbReference type="SUPFAM" id="SSF49785">
    <property type="entry name" value="Galactose-binding domain-like"/>
    <property type="match status" value="1"/>
</dbReference>
<reference evidence="6 7" key="1">
    <citation type="journal article" date="2019" name="Mol. Ecol. Resour.">
        <title>Chromosome-level genome assembly of Triplophysa tibetana, a fish adapted to the harsh high-altitude environment of the Tibetan Plateau.</title>
        <authorList>
            <person name="Yang X."/>
            <person name="Liu H."/>
            <person name="Ma Z."/>
            <person name="Zou Y."/>
            <person name="Zou M."/>
            <person name="Mao Y."/>
            <person name="Li X."/>
            <person name="Wang H."/>
            <person name="Chen T."/>
            <person name="Wang W."/>
            <person name="Yang R."/>
        </authorList>
    </citation>
    <scope>NUCLEOTIDE SEQUENCE [LARGE SCALE GENOMIC DNA]</scope>
    <source>
        <strain evidence="6">TTIB1903HZAU</strain>
        <tissue evidence="6">Muscle</tissue>
    </source>
</reference>
<protein>
    <submittedName>
        <fullName evidence="6">Rho guanine nucleotide exchange factor 40</fullName>
    </submittedName>
</protein>
<evidence type="ECO:0000313" key="6">
    <source>
        <dbReference type="EMBL" id="KAA0722780.1"/>
    </source>
</evidence>
<evidence type="ECO:0000256" key="4">
    <source>
        <dbReference type="SAM" id="MobiDB-lite"/>
    </source>
</evidence>
<feature type="region of interest" description="Disordered" evidence="4">
    <location>
        <begin position="502"/>
        <end position="527"/>
    </location>
</feature>
<evidence type="ECO:0000256" key="3">
    <source>
        <dbReference type="ARBA" id="ARBA00023157"/>
    </source>
</evidence>
<dbReference type="SMART" id="SM00607">
    <property type="entry name" value="FTP"/>
    <property type="match status" value="1"/>
</dbReference>